<keyword evidence="3" id="KW-1185">Reference proteome</keyword>
<keyword evidence="1" id="KW-0732">Signal</keyword>
<dbReference type="AlphaFoldDB" id="A0A8H6TH59"/>
<organism evidence="2 3">
    <name type="scientific">Mycena chlorophos</name>
    <name type="common">Agaric fungus</name>
    <name type="synonym">Agaricus chlorophos</name>
    <dbReference type="NCBI Taxonomy" id="658473"/>
    <lineage>
        <taxon>Eukaryota</taxon>
        <taxon>Fungi</taxon>
        <taxon>Dikarya</taxon>
        <taxon>Basidiomycota</taxon>
        <taxon>Agaricomycotina</taxon>
        <taxon>Agaricomycetes</taxon>
        <taxon>Agaricomycetidae</taxon>
        <taxon>Agaricales</taxon>
        <taxon>Marasmiineae</taxon>
        <taxon>Mycenaceae</taxon>
        <taxon>Mycena</taxon>
    </lineage>
</organism>
<sequence length="110" mass="11787">MRFNLAALIVASAVGVAQAYDFRLLYALPSGDDMVEFTVDFGNACAHWAPALAANLTFEDFNVLPGDYHGNNTETEAKIYCVWNQGGNVHEPTAYTKDVAASLGATPVSD</sequence>
<dbReference type="OrthoDB" id="2568950at2759"/>
<proteinExistence type="predicted"/>
<evidence type="ECO:0000313" key="2">
    <source>
        <dbReference type="EMBL" id="KAF7317241.1"/>
    </source>
</evidence>
<protein>
    <submittedName>
        <fullName evidence="2">Uncharacterized protein</fullName>
    </submittedName>
</protein>
<dbReference type="EMBL" id="JACAZE010000005">
    <property type="protein sequence ID" value="KAF7317241.1"/>
    <property type="molecule type" value="Genomic_DNA"/>
</dbReference>
<name>A0A8H6TH59_MYCCL</name>
<comment type="caution">
    <text evidence="2">The sequence shown here is derived from an EMBL/GenBank/DDBJ whole genome shotgun (WGS) entry which is preliminary data.</text>
</comment>
<evidence type="ECO:0000313" key="3">
    <source>
        <dbReference type="Proteomes" id="UP000613580"/>
    </source>
</evidence>
<dbReference type="Proteomes" id="UP000613580">
    <property type="component" value="Unassembled WGS sequence"/>
</dbReference>
<feature type="signal peptide" evidence="1">
    <location>
        <begin position="1"/>
        <end position="19"/>
    </location>
</feature>
<feature type="chain" id="PRO_5034758203" evidence="1">
    <location>
        <begin position="20"/>
        <end position="110"/>
    </location>
</feature>
<accession>A0A8H6TH59</accession>
<reference evidence="2" key="1">
    <citation type="submission" date="2020-05" db="EMBL/GenBank/DDBJ databases">
        <title>Mycena genomes resolve the evolution of fungal bioluminescence.</title>
        <authorList>
            <person name="Tsai I.J."/>
        </authorList>
    </citation>
    <scope>NUCLEOTIDE SEQUENCE</scope>
    <source>
        <strain evidence="2">110903Hualien_Pintung</strain>
    </source>
</reference>
<gene>
    <name evidence="2" type="ORF">HMN09_00459200</name>
</gene>
<evidence type="ECO:0000256" key="1">
    <source>
        <dbReference type="SAM" id="SignalP"/>
    </source>
</evidence>